<sequence length="439" mass="49872">MEFFNVAFKSWHNMPSMKYGRSLPVLGVTEDRIIPYKYSSSITSRKTQTDPSTFSSKNFDRSFLLISVGGIGSYDISDRSPLNCGETYDSLSNEWTEISRLPLIGVYGNLFDYFTVCEVSESNTNVYRKQISWICVDPKWGAYPSWTRPIAVEGGIAEASVYSGEIVYRRQRIAEVPAVTGKNIQHSESCSRSRSSTVNACSSRKEEDEEEEETFGGTDDDKLMYSGEMYDSLTNKWTKIQRLPSDFESPYSGIVCGKMFYVISEIHKLAAYDIEKGFWFAIQTSSFPPHPPIIEPKLVSPNGRLYMVSNCLPKIQQGIQSQVTTIWELDLMHLTWTEISTNPYVNIGWSSANFVANRNLIFGIHMFESPSGCEISHYFNICDVSESNMAKWSNISTNLVAHSGSIIVSYIQIQYPTRQTCSSTQQLCNRRTRSRHEYD</sequence>
<gene>
    <name evidence="2" type="ORF">TSUD_119960</name>
</gene>
<accession>A0A2Z6NQH4</accession>
<dbReference type="SUPFAM" id="SSF117281">
    <property type="entry name" value="Kelch motif"/>
    <property type="match status" value="2"/>
</dbReference>
<dbReference type="EMBL" id="DF973736">
    <property type="protein sequence ID" value="GAU38930.1"/>
    <property type="molecule type" value="Genomic_DNA"/>
</dbReference>
<dbReference type="Proteomes" id="UP000242715">
    <property type="component" value="Unassembled WGS sequence"/>
</dbReference>
<dbReference type="InterPro" id="IPR006652">
    <property type="entry name" value="Kelch_1"/>
</dbReference>
<dbReference type="Gene3D" id="2.120.10.80">
    <property type="entry name" value="Kelch-type beta propeller"/>
    <property type="match status" value="1"/>
</dbReference>
<dbReference type="InterPro" id="IPR015915">
    <property type="entry name" value="Kelch-typ_b-propeller"/>
</dbReference>
<dbReference type="AlphaFoldDB" id="A0A2Z6NQH4"/>
<feature type="region of interest" description="Disordered" evidence="1">
    <location>
        <begin position="199"/>
        <end position="218"/>
    </location>
</feature>
<dbReference type="OrthoDB" id="1913441at2759"/>
<evidence type="ECO:0000256" key="1">
    <source>
        <dbReference type="SAM" id="MobiDB-lite"/>
    </source>
</evidence>
<dbReference type="PANTHER" id="PTHR47712:SF1">
    <property type="entry name" value="OS09G0555300 PROTEIN"/>
    <property type="match status" value="1"/>
</dbReference>
<name>A0A2Z6NQH4_TRISU</name>
<evidence type="ECO:0000313" key="2">
    <source>
        <dbReference type="EMBL" id="GAU38930.1"/>
    </source>
</evidence>
<proteinExistence type="predicted"/>
<evidence type="ECO:0000313" key="3">
    <source>
        <dbReference type="Proteomes" id="UP000242715"/>
    </source>
</evidence>
<dbReference type="Pfam" id="PF01344">
    <property type="entry name" value="Kelch_1"/>
    <property type="match status" value="1"/>
</dbReference>
<keyword evidence="3" id="KW-1185">Reference proteome</keyword>
<protein>
    <submittedName>
        <fullName evidence="2">Uncharacterized protein</fullName>
    </submittedName>
</protein>
<dbReference type="GO" id="GO:0019005">
    <property type="term" value="C:SCF ubiquitin ligase complex"/>
    <property type="evidence" value="ECO:0007669"/>
    <property type="project" value="TreeGrafter"/>
</dbReference>
<organism evidence="2 3">
    <name type="scientific">Trifolium subterraneum</name>
    <name type="common">Subterranean clover</name>
    <dbReference type="NCBI Taxonomy" id="3900"/>
    <lineage>
        <taxon>Eukaryota</taxon>
        <taxon>Viridiplantae</taxon>
        <taxon>Streptophyta</taxon>
        <taxon>Embryophyta</taxon>
        <taxon>Tracheophyta</taxon>
        <taxon>Spermatophyta</taxon>
        <taxon>Magnoliopsida</taxon>
        <taxon>eudicotyledons</taxon>
        <taxon>Gunneridae</taxon>
        <taxon>Pentapetalae</taxon>
        <taxon>rosids</taxon>
        <taxon>fabids</taxon>
        <taxon>Fabales</taxon>
        <taxon>Fabaceae</taxon>
        <taxon>Papilionoideae</taxon>
        <taxon>50 kb inversion clade</taxon>
        <taxon>NPAAA clade</taxon>
        <taxon>Hologalegina</taxon>
        <taxon>IRL clade</taxon>
        <taxon>Trifolieae</taxon>
        <taxon>Trifolium</taxon>
    </lineage>
</organism>
<dbReference type="PANTHER" id="PTHR47712">
    <property type="entry name" value="OS09G0555300 PROTEIN"/>
    <property type="match status" value="1"/>
</dbReference>
<reference evidence="3" key="1">
    <citation type="journal article" date="2017" name="Front. Plant Sci.">
        <title>Climate Clever Clovers: New Paradigm to Reduce the Environmental Footprint of Ruminants by Breeding Low Methanogenic Forages Utilizing Haplotype Variation.</title>
        <authorList>
            <person name="Kaur P."/>
            <person name="Appels R."/>
            <person name="Bayer P.E."/>
            <person name="Keeble-Gagnere G."/>
            <person name="Wang J."/>
            <person name="Hirakawa H."/>
            <person name="Shirasawa K."/>
            <person name="Vercoe P."/>
            <person name="Stefanova K."/>
            <person name="Durmic Z."/>
            <person name="Nichols P."/>
            <person name="Revell C."/>
            <person name="Isobe S.N."/>
            <person name="Edwards D."/>
            <person name="Erskine W."/>
        </authorList>
    </citation>
    <scope>NUCLEOTIDE SEQUENCE [LARGE SCALE GENOMIC DNA]</scope>
    <source>
        <strain evidence="3">cv. Daliak</strain>
    </source>
</reference>